<name>A0AAD8EI54_DIPPU</name>
<dbReference type="Proteomes" id="UP001233999">
    <property type="component" value="Unassembled WGS sequence"/>
</dbReference>
<gene>
    <name evidence="1" type="ORF">L9F63_016550</name>
</gene>
<feature type="non-terminal residue" evidence="1">
    <location>
        <position position="1"/>
    </location>
</feature>
<organism evidence="1 2">
    <name type="scientific">Diploptera punctata</name>
    <name type="common">Pacific beetle cockroach</name>
    <dbReference type="NCBI Taxonomy" id="6984"/>
    <lineage>
        <taxon>Eukaryota</taxon>
        <taxon>Metazoa</taxon>
        <taxon>Ecdysozoa</taxon>
        <taxon>Arthropoda</taxon>
        <taxon>Hexapoda</taxon>
        <taxon>Insecta</taxon>
        <taxon>Pterygota</taxon>
        <taxon>Neoptera</taxon>
        <taxon>Polyneoptera</taxon>
        <taxon>Dictyoptera</taxon>
        <taxon>Blattodea</taxon>
        <taxon>Blaberoidea</taxon>
        <taxon>Blaberidae</taxon>
        <taxon>Diplopterinae</taxon>
        <taxon>Diploptera</taxon>
    </lineage>
</organism>
<proteinExistence type="predicted"/>
<dbReference type="EMBL" id="JASPKZ010004217">
    <property type="protein sequence ID" value="KAJ9590427.1"/>
    <property type="molecule type" value="Genomic_DNA"/>
</dbReference>
<dbReference type="AlphaFoldDB" id="A0AAD8EI54"/>
<feature type="non-terminal residue" evidence="1">
    <location>
        <position position="56"/>
    </location>
</feature>
<sequence length="56" mass="6730">HGNRIMSSLIYEHLSKVLASFTHNFELRCKGLSLRTYGDCCEFWRYKHDRRLIVLD</sequence>
<reference evidence="1" key="2">
    <citation type="submission" date="2023-05" db="EMBL/GenBank/DDBJ databases">
        <authorList>
            <person name="Fouks B."/>
        </authorList>
    </citation>
    <scope>NUCLEOTIDE SEQUENCE</scope>
    <source>
        <strain evidence="1">Stay&amp;Tobe</strain>
        <tissue evidence="1">Testes</tissue>
    </source>
</reference>
<evidence type="ECO:0000313" key="2">
    <source>
        <dbReference type="Proteomes" id="UP001233999"/>
    </source>
</evidence>
<protein>
    <submittedName>
        <fullName evidence="1">Uncharacterized protein</fullName>
    </submittedName>
</protein>
<keyword evidence="2" id="KW-1185">Reference proteome</keyword>
<reference evidence="1" key="1">
    <citation type="journal article" date="2023" name="IScience">
        <title>Live-bearing cockroach genome reveals convergent evolutionary mechanisms linked to viviparity in insects and beyond.</title>
        <authorList>
            <person name="Fouks B."/>
            <person name="Harrison M.C."/>
            <person name="Mikhailova A.A."/>
            <person name="Marchal E."/>
            <person name="English S."/>
            <person name="Carruthers M."/>
            <person name="Jennings E.C."/>
            <person name="Chiamaka E.L."/>
            <person name="Frigard R.A."/>
            <person name="Pippel M."/>
            <person name="Attardo G.M."/>
            <person name="Benoit J.B."/>
            <person name="Bornberg-Bauer E."/>
            <person name="Tobe S.S."/>
        </authorList>
    </citation>
    <scope>NUCLEOTIDE SEQUENCE</scope>
    <source>
        <strain evidence="1">Stay&amp;Tobe</strain>
    </source>
</reference>
<comment type="caution">
    <text evidence="1">The sequence shown here is derived from an EMBL/GenBank/DDBJ whole genome shotgun (WGS) entry which is preliminary data.</text>
</comment>
<accession>A0AAD8EI54</accession>
<evidence type="ECO:0000313" key="1">
    <source>
        <dbReference type="EMBL" id="KAJ9590427.1"/>
    </source>
</evidence>